<accession>A0A1H8C667</accession>
<dbReference type="InterPro" id="IPR035903">
    <property type="entry name" value="HesB-like_dom_sf"/>
</dbReference>
<dbReference type="EMBL" id="FOCQ01000003">
    <property type="protein sequence ID" value="SEM89924.1"/>
    <property type="molecule type" value="Genomic_DNA"/>
</dbReference>
<sequence length="141" mass="16017">MNRDLHPYIEDKMLSFPPPAFLLYWQLVSFKAELINPMNIQLSELAAIRLKLLISGERSPEPLAVRVVPLTSGCSAPSFALELTEILPEYETKTEKGIVFAWLPSESAWMDGLVIDLNRENGKFSIYHPHPPFMSDCQLEN</sequence>
<dbReference type="Proteomes" id="UP000199695">
    <property type="component" value="Unassembled WGS sequence"/>
</dbReference>
<dbReference type="Gene3D" id="2.60.300.12">
    <property type="entry name" value="HesB-like domain"/>
    <property type="match status" value="1"/>
</dbReference>
<dbReference type="AlphaFoldDB" id="A0A1H8C667"/>
<gene>
    <name evidence="1" type="ORF">SAMN05444955_10363</name>
</gene>
<name>A0A1H8C667_9BACL</name>
<evidence type="ECO:0000313" key="2">
    <source>
        <dbReference type="Proteomes" id="UP000199695"/>
    </source>
</evidence>
<keyword evidence="2" id="KW-1185">Reference proteome</keyword>
<proteinExistence type="predicted"/>
<dbReference type="STRING" id="1173111.SAMN05444955_10363"/>
<evidence type="ECO:0000313" key="1">
    <source>
        <dbReference type="EMBL" id="SEM89924.1"/>
    </source>
</evidence>
<organism evidence="1 2">
    <name type="scientific">Lihuaxuella thermophila</name>
    <dbReference type="NCBI Taxonomy" id="1173111"/>
    <lineage>
        <taxon>Bacteria</taxon>
        <taxon>Bacillati</taxon>
        <taxon>Bacillota</taxon>
        <taxon>Bacilli</taxon>
        <taxon>Bacillales</taxon>
        <taxon>Thermoactinomycetaceae</taxon>
        <taxon>Lihuaxuella</taxon>
    </lineage>
</organism>
<reference evidence="1 2" key="1">
    <citation type="submission" date="2016-10" db="EMBL/GenBank/DDBJ databases">
        <authorList>
            <person name="de Groot N.N."/>
        </authorList>
    </citation>
    <scope>NUCLEOTIDE SEQUENCE [LARGE SCALE GENOMIC DNA]</scope>
    <source>
        <strain evidence="1 2">DSM 46701</strain>
    </source>
</reference>
<protein>
    <submittedName>
        <fullName evidence="1">Fe-S cluster assembly iron-binding protein IscA</fullName>
    </submittedName>
</protein>
<dbReference type="SUPFAM" id="SSF89360">
    <property type="entry name" value="HesB-like domain"/>
    <property type="match status" value="1"/>
</dbReference>